<dbReference type="Pfam" id="PF00370">
    <property type="entry name" value="FGGY_N"/>
    <property type="match status" value="1"/>
</dbReference>
<evidence type="ECO:0000256" key="3">
    <source>
        <dbReference type="ARBA" id="ARBA00022777"/>
    </source>
</evidence>
<evidence type="ECO:0000259" key="7">
    <source>
        <dbReference type="Pfam" id="PF02782"/>
    </source>
</evidence>
<keyword evidence="3 4" id="KW-0418">Kinase</keyword>
<keyword evidence="9" id="KW-1185">Reference proteome</keyword>
<dbReference type="InterPro" id="IPR018484">
    <property type="entry name" value="FGGY_N"/>
</dbReference>
<organism evidence="8 9">
    <name type="scientific">Thermostaphylospora chromogena</name>
    <dbReference type="NCBI Taxonomy" id="35622"/>
    <lineage>
        <taxon>Bacteria</taxon>
        <taxon>Bacillati</taxon>
        <taxon>Actinomycetota</taxon>
        <taxon>Actinomycetes</taxon>
        <taxon>Streptosporangiales</taxon>
        <taxon>Thermomonosporaceae</taxon>
        <taxon>Thermostaphylospora</taxon>
    </lineage>
</organism>
<dbReference type="RefSeq" id="WP_093260607.1">
    <property type="nucleotide sequence ID" value="NZ_FNKK01000002.1"/>
</dbReference>
<dbReference type="EMBL" id="FNKK01000002">
    <property type="protein sequence ID" value="SDR16101.1"/>
    <property type="molecule type" value="Genomic_DNA"/>
</dbReference>
<evidence type="ECO:0000256" key="1">
    <source>
        <dbReference type="ARBA" id="ARBA00009156"/>
    </source>
</evidence>
<accession>A0A1H1GSH3</accession>
<dbReference type="InterPro" id="IPR050406">
    <property type="entry name" value="FGGY_Carb_Kinase"/>
</dbReference>
<reference evidence="8 9" key="1">
    <citation type="submission" date="2016-10" db="EMBL/GenBank/DDBJ databases">
        <authorList>
            <person name="de Groot N.N."/>
        </authorList>
    </citation>
    <scope>NUCLEOTIDE SEQUENCE [LARGE SCALE GENOMIC DNA]</scope>
    <source>
        <strain evidence="8 9">DSM 43794</strain>
    </source>
</reference>
<dbReference type="AlphaFoldDB" id="A0A1H1GSH3"/>
<dbReference type="PIRSF" id="PIRSF000538">
    <property type="entry name" value="GlpK"/>
    <property type="match status" value="1"/>
</dbReference>
<proteinExistence type="inferred from homology"/>
<feature type="domain" description="Carbohydrate kinase FGGY C-terminal" evidence="7">
    <location>
        <begin position="317"/>
        <end position="436"/>
    </location>
</feature>
<evidence type="ECO:0000256" key="4">
    <source>
        <dbReference type="RuleBase" id="RU003733"/>
    </source>
</evidence>
<evidence type="ECO:0000256" key="2">
    <source>
        <dbReference type="ARBA" id="ARBA00022679"/>
    </source>
</evidence>
<feature type="domain" description="Carbohydrate kinase FGGY N-terminal" evidence="6">
    <location>
        <begin position="3"/>
        <end position="244"/>
    </location>
</feature>
<sequence>MGILCVDAGTTMVKAVLFDDEGRELRVARQATRVHRPAPGFSEQDMYSVWDAVVYTVRSVVHGTREPVRMLAFTGQGDGCWLVGADGRPTGPAILWNDGRAADVIDRWEREGVLDDAFRINGNYGFAGTSGAIMRWLWENDRDRLDASHKALYCDGWLFLKLTGEYAAEESDAASPFLDIRERAYSPRILELLDMPWAERLLPAVRGGGERVAGLHALAAAELRLPAGLPVVMAPFDIPATAIGIGAVAPGHACTILGTTLCTSTPLATADTSGRPAGMTLPSGVADGYLRSLAAMAGIETISWGMDLIGLHNPNWISDLAQEAPPGSDGLFFHPYLSPAGERAPFRHSDARGSISGLTFEHTKAHIARAMLEGLSYIVRECLTFAGARATELRLTGGGANSTFWCRLLADVTGVPTLRSADSEIGAKGAFITALMETGEESSAQRAVERCVTVRDVFEPDPARAALYDELYGDFLAIREGVMGEWGRLAASRARHRAAEPPPAPRPEQIVPSWEESRPSP</sequence>
<dbReference type="Proteomes" id="UP000217103">
    <property type="component" value="Unassembled WGS sequence"/>
</dbReference>
<comment type="similarity">
    <text evidence="1 4">Belongs to the FGGY kinase family.</text>
</comment>
<keyword evidence="2 4" id="KW-0808">Transferase</keyword>
<dbReference type="InterPro" id="IPR018483">
    <property type="entry name" value="Carb_kinase_FGGY_CS"/>
</dbReference>
<evidence type="ECO:0000313" key="8">
    <source>
        <dbReference type="EMBL" id="SDR16101.1"/>
    </source>
</evidence>
<dbReference type="SUPFAM" id="SSF53067">
    <property type="entry name" value="Actin-like ATPase domain"/>
    <property type="match status" value="2"/>
</dbReference>
<dbReference type="PROSITE" id="PS00445">
    <property type="entry name" value="FGGY_KINASES_2"/>
    <property type="match status" value="1"/>
</dbReference>
<dbReference type="OrthoDB" id="9782710at2"/>
<evidence type="ECO:0000256" key="5">
    <source>
        <dbReference type="SAM" id="MobiDB-lite"/>
    </source>
</evidence>
<dbReference type="InterPro" id="IPR018485">
    <property type="entry name" value="FGGY_C"/>
</dbReference>
<dbReference type="GO" id="GO:0016301">
    <property type="term" value="F:kinase activity"/>
    <property type="evidence" value="ECO:0007669"/>
    <property type="project" value="UniProtKB-KW"/>
</dbReference>
<dbReference type="STRING" id="35622.SAMN04489764_3790"/>
<dbReference type="Pfam" id="PF02782">
    <property type="entry name" value="FGGY_C"/>
    <property type="match status" value="1"/>
</dbReference>
<dbReference type="PANTHER" id="PTHR43095:SF3">
    <property type="entry name" value="L-XYLULOSE_3-KETO-L-GULONATE KINASE"/>
    <property type="match status" value="1"/>
</dbReference>
<dbReference type="Gene3D" id="3.30.420.40">
    <property type="match status" value="2"/>
</dbReference>
<feature type="region of interest" description="Disordered" evidence="5">
    <location>
        <begin position="495"/>
        <end position="521"/>
    </location>
</feature>
<dbReference type="GO" id="GO:0005975">
    <property type="term" value="P:carbohydrate metabolic process"/>
    <property type="evidence" value="ECO:0007669"/>
    <property type="project" value="InterPro"/>
</dbReference>
<dbReference type="GO" id="GO:0016773">
    <property type="term" value="F:phosphotransferase activity, alcohol group as acceptor"/>
    <property type="evidence" value="ECO:0007669"/>
    <property type="project" value="InterPro"/>
</dbReference>
<dbReference type="InterPro" id="IPR000577">
    <property type="entry name" value="Carb_kinase_FGGY"/>
</dbReference>
<protein>
    <submittedName>
        <fullName evidence="8">Xylulokinase</fullName>
    </submittedName>
</protein>
<dbReference type="PANTHER" id="PTHR43095">
    <property type="entry name" value="SUGAR KINASE"/>
    <property type="match status" value="1"/>
</dbReference>
<gene>
    <name evidence="8" type="ORF">SAMN04489764_3790</name>
</gene>
<dbReference type="InterPro" id="IPR043129">
    <property type="entry name" value="ATPase_NBD"/>
</dbReference>
<evidence type="ECO:0000259" key="6">
    <source>
        <dbReference type="Pfam" id="PF00370"/>
    </source>
</evidence>
<evidence type="ECO:0000313" key="9">
    <source>
        <dbReference type="Proteomes" id="UP000217103"/>
    </source>
</evidence>
<name>A0A1H1GSH3_9ACTN</name>